<keyword evidence="12" id="KW-1185">Reference proteome</keyword>
<keyword evidence="4" id="KW-0479">Metal-binding</keyword>
<evidence type="ECO:0000256" key="7">
    <source>
        <dbReference type="ARBA" id="ARBA00023134"/>
    </source>
</evidence>
<evidence type="ECO:0000256" key="5">
    <source>
        <dbReference type="ARBA" id="ARBA00022741"/>
    </source>
</evidence>
<dbReference type="InterPro" id="IPR052915">
    <property type="entry name" value="RtcB-like"/>
</dbReference>
<proteinExistence type="predicted"/>
<evidence type="ECO:0000256" key="1">
    <source>
        <dbReference type="ARBA" id="ARBA00001936"/>
    </source>
</evidence>
<keyword evidence="5" id="KW-0547">Nucleotide-binding</keyword>
<name>A0ABP8GB50_9BACT</name>
<evidence type="ECO:0000256" key="9">
    <source>
        <dbReference type="ARBA" id="ARBA00047746"/>
    </source>
</evidence>
<dbReference type="Gene3D" id="3.90.1860.10">
    <property type="entry name" value="tRNA-splicing ligase RtcB"/>
    <property type="match status" value="1"/>
</dbReference>
<evidence type="ECO:0000313" key="12">
    <source>
        <dbReference type="Proteomes" id="UP001501725"/>
    </source>
</evidence>
<dbReference type="EC" id="6.5.1.8" evidence="2"/>
<evidence type="ECO:0000256" key="3">
    <source>
        <dbReference type="ARBA" id="ARBA00022598"/>
    </source>
</evidence>
<evidence type="ECO:0000256" key="2">
    <source>
        <dbReference type="ARBA" id="ARBA00012726"/>
    </source>
</evidence>
<dbReference type="EMBL" id="BAABGY010000002">
    <property type="protein sequence ID" value="GAA4320977.1"/>
    <property type="molecule type" value="Genomic_DNA"/>
</dbReference>
<evidence type="ECO:0000256" key="10">
    <source>
        <dbReference type="SAM" id="MobiDB-lite"/>
    </source>
</evidence>
<dbReference type="Pfam" id="PF01139">
    <property type="entry name" value="RtcB"/>
    <property type="match status" value="2"/>
</dbReference>
<comment type="cofactor">
    <cofactor evidence="1">
        <name>Mn(2+)</name>
        <dbReference type="ChEBI" id="CHEBI:29035"/>
    </cofactor>
</comment>
<dbReference type="PANTHER" id="PTHR43749:SF2">
    <property type="entry name" value="RNA-SPLICING LIGASE RTCB"/>
    <property type="match status" value="1"/>
</dbReference>
<keyword evidence="6" id="KW-0692">RNA repair</keyword>
<reference evidence="12" key="1">
    <citation type="journal article" date="2019" name="Int. J. Syst. Evol. Microbiol.">
        <title>The Global Catalogue of Microorganisms (GCM) 10K type strain sequencing project: providing services to taxonomists for standard genome sequencing and annotation.</title>
        <authorList>
            <consortium name="The Broad Institute Genomics Platform"/>
            <consortium name="The Broad Institute Genome Sequencing Center for Infectious Disease"/>
            <person name="Wu L."/>
            <person name="Ma J."/>
        </authorList>
    </citation>
    <scope>NUCLEOTIDE SEQUENCE [LARGE SCALE GENOMIC DNA]</scope>
    <source>
        <strain evidence="12">JCM 17919</strain>
    </source>
</reference>
<dbReference type="InterPro" id="IPR001233">
    <property type="entry name" value="RtcB"/>
</dbReference>
<dbReference type="Proteomes" id="UP001501725">
    <property type="component" value="Unassembled WGS sequence"/>
</dbReference>
<comment type="caution">
    <text evidence="11">The sequence shown here is derived from an EMBL/GenBank/DDBJ whole genome shotgun (WGS) entry which is preliminary data.</text>
</comment>
<feature type="compositionally biased region" description="Acidic residues" evidence="10">
    <location>
        <begin position="481"/>
        <end position="490"/>
    </location>
</feature>
<evidence type="ECO:0000256" key="6">
    <source>
        <dbReference type="ARBA" id="ARBA00022800"/>
    </source>
</evidence>
<comment type="catalytic activity">
    <reaction evidence="9">
        <text>a 3'-end 3'-phospho-ribonucleotide-RNA + a 5'-end dephospho-ribonucleoside-RNA + GTP = a ribonucleotidyl-ribonucleotide-RNA + GMP + diphosphate</text>
        <dbReference type="Rhea" id="RHEA:68076"/>
        <dbReference type="Rhea" id="RHEA-COMP:10463"/>
        <dbReference type="Rhea" id="RHEA-COMP:13936"/>
        <dbReference type="Rhea" id="RHEA-COMP:17355"/>
        <dbReference type="ChEBI" id="CHEBI:33019"/>
        <dbReference type="ChEBI" id="CHEBI:37565"/>
        <dbReference type="ChEBI" id="CHEBI:58115"/>
        <dbReference type="ChEBI" id="CHEBI:83062"/>
        <dbReference type="ChEBI" id="CHEBI:138284"/>
        <dbReference type="ChEBI" id="CHEBI:173118"/>
        <dbReference type="EC" id="6.5.1.8"/>
    </reaction>
</comment>
<keyword evidence="8" id="KW-0464">Manganese</keyword>
<keyword evidence="7" id="KW-0342">GTP-binding</keyword>
<evidence type="ECO:0000313" key="11">
    <source>
        <dbReference type="EMBL" id="GAA4320977.1"/>
    </source>
</evidence>
<dbReference type="PANTHER" id="PTHR43749">
    <property type="entry name" value="RNA-SPLICING LIGASE RTCB"/>
    <property type="match status" value="1"/>
</dbReference>
<evidence type="ECO:0000256" key="4">
    <source>
        <dbReference type="ARBA" id="ARBA00022723"/>
    </source>
</evidence>
<dbReference type="SUPFAM" id="SSF103365">
    <property type="entry name" value="Hypothetical protein PH1602"/>
    <property type="match status" value="1"/>
</dbReference>
<evidence type="ECO:0000256" key="8">
    <source>
        <dbReference type="ARBA" id="ARBA00023211"/>
    </source>
</evidence>
<protein>
    <recommendedName>
        <fullName evidence="2">3'-phosphate/5'-hydroxy nucleic acid ligase</fullName>
        <ecNumber evidence="2">6.5.1.8</ecNumber>
    </recommendedName>
</protein>
<sequence>MAKLKITGKDLRGIGYPESPVISLAMGLMEKHHKHSRLEDVLKILSNVKARPEDYLEHPVLGKIAEGLVPKPQPGDTEISLNGEGISFPIFGSAFIEQGALSQMYTAAKLPVAVAGALMPDAHAGYGLPIGGVLATDNAVIPYGVGVDIGCRMCLSVFDIDPKELNQKTSFFTKTLGEVTLFGSGAVFQRAEDHEVMERREFREIALLKGLHGRAWKQLGTSGSGNHFVEFGLVEIDELDPVLGVPAGAYLGVLSHSGSRALGANIANHFTKVAKELRRLPQEAANLAWLSLNEQEGQEYWLAMNLAGDYASACHHVIHEKVAKALGRKPLRRVENHHNFAWKEKWEGRDVIVHRKGATPAGEGVLGIIPGSMTAPGFIVKGKGASASVNSASHGAGRRMSRTAAINNITQHALQDALQEHGVTLIGGGLDEAPGAYKDIREVMKAQTELVDTLGRFYPRVVRMDGAAHKPWQKKARKVEEDDAGEVMGE</sequence>
<keyword evidence="3" id="KW-0436">Ligase</keyword>
<accession>A0ABP8GB50</accession>
<dbReference type="RefSeq" id="WP_345253322.1">
    <property type="nucleotide sequence ID" value="NZ_BAABGY010000002.1"/>
</dbReference>
<gene>
    <name evidence="11" type="ORF">GCM10023184_06420</name>
</gene>
<organism evidence="11 12">
    <name type="scientific">Flaviaesturariibacter amylovorans</name>
    <dbReference type="NCBI Taxonomy" id="1084520"/>
    <lineage>
        <taxon>Bacteria</taxon>
        <taxon>Pseudomonadati</taxon>
        <taxon>Bacteroidota</taxon>
        <taxon>Chitinophagia</taxon>
        <taxon>Chitinophagales</taxon>
        <taxon>Chitinophagaceae</taxon>
        <taxon>Flaviaestuariibacter</taxon>
    </lineage>
</organism>
<dbReference type="InterPro" id="IPR036025">
    <property type="entry name" value="RtcB-like_sf"/>
</dbReference>
<feature type="region of interest" description="Disordered" evidence="10">
    <location>
        <begin position="469"/>
        <end position="490"/>
    </location>
</feature>